<keyword evidence="7" id="KW-0175">Coiled coil</keyword>
<feature type="compositionally biased region" description="Basic and acidic residues" evidence="8">
    <location>
        <begin position="625"/>
        <end position="634"/>
    </location>
</feature>
<evidence type="ECO:0000256" key="1">
    <source>
        <dbReference type="ARBA" id="ARBA00004123"/>
    </source>
</evidence>
<dbReference type="OrthoDB" id="1684416at2759"/>
<dbReference type="PANTHER" id="PTHR14326:SF44">
    <property type="entry name" value="TARGETING PROTEIN FOR XKLP2"/>
    <property type="match status" value="1"/>
</dbReference>
<keyword evidence="12" id="KW-1185">Reference proteome</keyword>
<sequence length="634" mass="73354">MHLFKTAIFSFDANKAKILNGPVKNLICYSHKHCFSSKSSIELLPEIMRLLDSNDMKHRKHPGTSVLSADSLEETENAQYNTENSTLISEDLSDLTSNCENDPDINEHQEPSDLGTSHSMETEDCSYVSNDSNTIEKENFPINRAKLLPAKNKSSALKATVPKPFRFETDGRIKKKPVDISNYDEKDFPSKLRQNSVKQTLTNQINRVTKVKPFNLTSAKRKHEEESEYVPLAEQVSSYHQKVPERYHTTSQKEFQPQEHWEPPPLKAKSPNLQAVKRRRVVTALSREEQELEEIQKYKFHAQPVDPKVYKGLSGDEIKSKYQSISRNLLQKASRQGRRKKSEKKYKFRARPVPKEILNRPIGLKEKTAIPITKPKAPVFTTEDRLEKRKIMEQERKEKEKELEQQKKELSKTSQSAQTKAPSVPHTHRITEVQPFTFDKADKERFSQKEKKIQEEIENESKPFVFRAQLMPDPKPSGLPAVPKKLPTQPEPFNFLLDSRSSRHNSFSVEGNVSFKAQPATVLKKEPFVPEKPPKQSIEIEEFHLFTDKRASERLRLKQIKDAEEHEKEKALQIQKALEEEQERLELKKLRAEIVHKANPVRQFKPVEIKPSSIPLTKPISPEFETDKRLRTKQ</sequence>
<accession>A0A8X6Y4X2</accession>
<dbReference type="AlphaFoldDB" id="A0A8X6Y4X2"/>
<reference evidence="11" key="1">
    <citation type="submission" date="2020-08" db="EMBL/GenBank/DDBJ databases">
        <title>Multicomponent nature underlies the extraordinary mechanical properties of spider dragline silk.</title>
        <authorList>
            <person name="Kono N."/>
            <person name="Nakamura H."/>
            <person name="Mori M."/>
            <person name="Yoshida Y."/>
            <person name="Ohtoshi R."/>
            <person name="Malay A.D."/>
            <person name="Moran D.A.P."/>
            <person name="Tomita M."/>
            <person name="Numata K."/>
            <person name="Arakawa K."/>
        </authorList>
    </citation>
    <scope>NUCLEOTIDE SEQUENCE</scope>
</reference>
<dbReference type="InterPro" id="IPR009675">
    <property type="entry name" value="TPX2_fam"/>
</dbReference>
<dbReference type="PANTHER" id="PTHR14326">
    <property type="entry name" value="TARGETING PROTEIN FOR XKLP2"/>
    <property type="match status" value="1"/>
</dbReference>
<dbReference type="Pfam" id="PF12214">
    <property type="entry name" value="TPX2_importin"/>
    <property type="match status" value="1"/>
</dbReference>
<evidence type="ECO:0000256" key="4">
    <source>
        <dbReference type="ARBA" id="ARBA00022490"/>
    </source>
</evidence>
<feature type="compositionally biased region" description="Basic and acidic residues" evidence="8">
    <location>
        <begin position="393"/>
        <end position="411"/>
    </location>
</feature>
<name>A0A8X6Y4X2_9ARAC</name>
<evidence type="ECO:0000256" key="5">
    <source>
        <dbReference type="ARBA" id="ARBA00023212"/>
    </source>
</evidence>
<dbReference type="GO" id="GO:0005874">
    <property type="term" value="C:microtubule"/>
    <property type="evidence" value="ECO:0007669"/>
    <property type="project" value="InterPro"/>
</dbReference>
<dbReference type="InterPro" id="IPR027329">
    <property type="entry name" value="TPX2_C"/>
</dbReference>
<feature type="region of interest" description="Disordered" evidence="8">
    <location>
        <begin position="248"/>
        <end position="269"/>
    </location>
</feature>
<comment type="similarity">
    <text evidence="3">Belongs to the TPX2 family.</text>
</comment>
<feature type="domain" description="TPX2 C-terminal" evidence="9">
    <location>
        <begin position="543"/>
        <end position="617"/>
    </location>
</feature>
<feature type="domain" description="TPX2 central" evidence="10">
    <location>
        <begin position="268"/>
        <end position="380"/>
    </location>
</feature>
<evidence type="ECO:0000259" key="10">
    <source>
        <dbReference type="Pfam" id="PF12214"/>
    </source>
</evidence>
<dbReference type="Proteomes" id="UP000886998">
    <property type="component" value="Unassembled WGS sequence"/>
</dbReference>
<evidence type="ECO:0000256" key="8">
    <source>
        <dbReference type="SAM" id="MobiDB-lite"/>
    </source>
</evidence>
<keyword evidence="4" id="KW-0963">Cytoplasm</keyword>
<proteinExistence type="inferred from homology"/>
<keyword evidence="6" id="KW-0539">Nucleus</keyword>
<keyword evidence="5" id="KW-0206">Cytoskeleton</keyword>
<feature type="region of interest" description="Disordered" evidence="8">
    <location>
        <begin position="393"/>
        <end position="498"/>
    </location>
</feature>
<gene>
    <name evidence="11" type="primary">tpx2-b</name>
    <name evidence="11" type="ORF">TNIN_423281</name>
</gene>
<evidence type="ECO:0000259" key="9">
    <source>
        <dbReference type="Pfam" id="PF06886"/>
    </source>
</evidence>
<dbReference type="InterPro" id="IPR027330">
    <property type="entry name" value="TPX2_central_dom"/>
</dbReference>
<feature type="compositionally biased region" description="Basic and acidic residues" evidence="8">
    <location>
        <begin position="439"/>
        <end position="461"/>
    </location>
</feature>
<feature type="coiled-coil region" evidence="7">
    <location>
        <begin position="560"/>
        <end position="595"/>
    </location>
</feature>
<evidence type="ECO:0000256" key="7">
    <source>
        <dbReference type="SAM" id="Coils"/>
    </source>
</evidence>
<evidence type="ECO:0000256" key="2">
    <source>
        <dbReference type="ARBA" id="ARBA00004186"/>
    </source>
</evidence>
<dbReference type="Pfam" id="PF06886">
    <property type="entry name" value="TPX2"/>
    <property type="match status" value="1"/>
</dbReference>
<evidence type="ECO:0000313" key="11">
    <source>
        <dbReference type="EMBL" id="GFY65738.1"/>
    </source>
</evidence>
<dbReference type="GO" id="GO:0060236">
    <property type="term" value="P:regulation of mitotic spindle organization"/>
    <property type="evidence" value="ECO:0007669"/>
    <property type="project" value="InterPro"/>
</dbReference>
<organism evidence="11 12">
    <name type="scientific">Trichonephila inaurata madagascariensis</name>
    <dbReference type="NCBI Taxonomy" id="2747483"/>
    <lineage>
        <taxon>Eukaryota</taxon>
        <taxon>Metazoa</taxon>
        <taxon>Ecdysozoa</taxon>
        <taxon>Arthropoda</taxon>
        <taxon>Chelicerata</taxon>
        <taxon>Arachnida</taxon>
        <taxon>Araneae</taxon>
        <taxon>Araneomorphae</taxon>
        <taxon>Entelegynae</taxon>
        <taxon>Araneoidea</taxon>
        <taxon>Nephilidae</taxon>
        <taxon>Trichonephila</taxon>
        <taxon>Trichonephila inaurata</taxon>
    </lineage>
</organism>
<evidence type="ECO:0000256" key="6">
    <source>
        <dbReference type="ARBA" id="ARBA00023242"/>
    </source>
</evidence>
<comment type="caution">
    <text evidence="11">The sequence shown here is derived from an EMBL/GenBank/DDBJ whole genome shotgun (WGS) entry which is preliminary data.</text>
</comment>
<feature type="region of interest" description="Disordered" evidence="8">
    <location>
        <begin position="57"/>
        <end position="120"/>
    </location>
</feature>
<dbReference type="GO" id="GO:0005819">
    <property type="term" value="C:spindle"/>
    <property type="evidence" value="ECO:0007669"/>
    <property type="project" value="UniProtKB-SubCell"/>
</dbReference>
<feature type="compositionally biased region" description="Polar residues" evidence="8">
    <location>
        <begin position="77"/>
        <end position="100"/>
    </location>
</feature>
<evidence type="ECO:0000256" key="3">
    <source>
        <dbReference type="ARBA" id="ARBA00005885"/>
    </source>
</evidence>
<dbReference type="GO" id="GO:0005634">
    <property type="term" value="C:nucleus"/>
    <property type="evidence" value="ECO:0007669"/>
    <property type="project" value="UniProtKB-SubCell"/>
</dbReference>
<dbReference type="EMBL" id="BMAV01015663">
    <property type="protein sequence ID" value="GFY65738.1"/>
    <property type="molecule type" value="Genomic_DNA"/>
</dbReference>
<comment type="subcellular location">
    <subcellularLocation>
        <location evidence="2">Cytoplasm</location>
        <location evidence="2">Cytoskeleton</location>
        <location evidence="2">Spindle</location>
    </subcellularLocation>
    <subcellularLocation>
        <location evidence="1">Nucleus</location>
    </subcellularLocation>
</comment>
<feature type="region of interest" description="Disordered" evidence="8">
    <location>
        <begin position="615"/>
        <end position="634"/>
    </location>
</feature>
<evidence type="ECO:0000313" key="12">
    <source>
        <dbReference type="Proteomes" id="UP000886998"/>
    </source>
</evidence>
<protein>
    <submittedName>
        <fullName evidence="11">Targeting protein for Xklp2-B</fullName>
    </submittedName>
</protein>